<organism evidence="14 15">
    <name type="scientific">Dictyobacter kobayashii</name>
    <dbReference type="NCBI Taxonomy" id="2014872"/>
    <lineage>
        <taxon>Bacteria</taxon>
        <taxon>Bacillati</taxon>
        <taxon>Chloroflexota</taxon>
        <taxon>Ktedonobacteria</taxon>
        <taxon>Ktedonobacterales</taxon>
        <taxon>Dictyobacteraceae</taxon>
        <taxon>Dictyobacter</taxon>
    </lineage>
</organism>
<evidence type="ECO:0000256" key="11">
    <source>
        <dbReference type="ARBA" id="ARBA00023209"/>
    </source>
</evidence>
<evidence type="ECO:0000256" key="2">
    <source>
        <dbReference type="ARBA" id="ARBA00005983"/>
    </source>
</evidence>
<evidence type="ECO:0000256" key="9">
    <source>
        <dbReference type="ARBA" id="ARBA00022842"/>
    </source>
</evidence>
<keyword evidence="7 14" id="KW-0418">Kinase</keyword>
<keyword evidence="15" id="KW-1185">Reference proteome</keyword>
<dbReference type="Pfam" id="PF00781">
    <property type="entry name" value="DAGK_cat"/>
    <property type="match status" value="1"/>
</dbReference>
<keyword evidence="3" id="KW-0444">Lipid biosynthesis</keyword>
<dbReference type="Pfam" id="PF19279">
    <property type="entry name" value="YegS_C"/>
    <property type="match status" value="1"/>
</dbReference>
<dbReference type="InterPro" id="IPR016064">
    <property type="entry name" value="NAD/diacylglycerol_kinase_sf"/>
</dbReference>
<dbReference type="GO" id="GO:0046872">
    <property type="term" value="F:metal ion binding"/>
    <property type="evidence" value="ECO:0007669"/>
    <property type="project" value="UniProtKB-KW"/>
</dbReference>
<evidence type="ECO:0000256" key="4">
    <source>
        <dbReference type="ARBA" id="ARBA00022679"/>
    </source>
</evidence>
<dbReference type="PANTHER" id="PTHR12358:SF106">
    <property type="entry name" value="LIPID KINASE YEGS"/>
    <property type="match status" value="1"/>
</dbReference>
<dbReference type="RefSeq" id="WP_126548337.1">
    <property type="nucleotide sequence ID" value="NZ_BIFS01000001.1"/>
</dbReference>
<dbReference type="GO" id="GO:0004143">
    <property type="term" value="F:ATP-dependent diacylglycerol kinase activity"/>
    <property type="evidence" value="ECO:0007669"/>
    <property type="project" value="TreeGrafter"/>
</dbReference>
<dbReference type="EMBL" id="BIFS01000001">
    <property type="protein sequence ID" value="GCE16437.1"/>
    <property type="molecule type" value="Genomic_DNA"/>
</dbReference>
<dbReference type="PROSITE" id="PS50146">
    <property type="entry name" value="DAGK"/>
    <property type="match status" value="1"/>
</dbReference>
<protein>
    <submittedName>
        <fullName evidence="14">Diacylglycerol kinase</fullName>
    </submittedName>
</protein>
<dbReference type="NCBIfam" id="TIGR00147">
    <property type="entry name" value="YegS/Rv2252/BmrU family lipid kinase"/>
    <property type="match status" value="1"/>
</dbReference>
<evidence type="ECO:0000256" key="6">
    <source>
        <dbReference type="ARBA" id="ARBA00022741"/>
    </source>
</evidence>
<dbReference type="InterPro" id="IPR050187">
    <property type="entry name" value="Lipid_Phosphate_FormReg"/>
</dbReference>
<comment type="caution">
    <text evidence="14">The sequence shown here is derived from an EMBL/GenBank/DDBJ whole genome shotgun (WGS) entry which is preliminary data.</text>
</comment>
<keyword evidence="11" id="KW-0594">Phospholipid biosynthesis</keyword>
<evidence type="ECO:0000256" key="7">
    <source>
        <dbReference type="ARBA" id="ARBA00022777"/>
    </source>
</evidence>
<dbReference type="OrthoDB" id="9786026at2"/>
<proteinExistence type="inferred from homology"/>
<dbReference type="InterPro" id="IPR017438">
    <property type="entry name" value="ATP-NAD_kinase_N"/>
</dbReference>
<comment type="cofactor">
    <cofactor evidence="1">
        <name>Mg(2+)</name>
        <dbReference type="ChEBI" id="CHEBI:18420"/>
    </cofactor>
</comment>
<dbReference type="PANTHER" id="PTHR12358">
    <property type="entry name" value="SPHINGOSINE KINASE"/>
    <property type="match status" value="1"/>
</dbReference>
<dbReference type="GO" id="GO:0005524">
    <property type="term" value="F:ATP binding"/>
    <property type="evidence" value="ECO:0007669"/>
    <property type="project" value="UniProtKB-KW"/>
</dbReference>
<evidence type="ECO:0000256" key="1">
    <source>
        <dbReference type="ARBA" id="ARBA00001946"/>
    </source>
</evidence>
<keyword evidence="10" id="KW-0443">Lipid metabolism</keyword>
<dbReference type="Proteomes" id="UP000287188">
    <property type="component" value="Unassembled WGS sequence"/>
</dbReference>
<dbReference type="Gene3D" id="3.40.50.10330">
    <property type="entry name" value="Probable inorganic polyphosphate/atp-NAD kinase, domain 1"/>
    <property type="match status" value="1"/>
</dbReference>
<dbReference type="SMART" id="SM00046">
    <property type="entry name" value="DAGKc"/>
    <property type="match status" value="1"/>
</dbReference>
<dbReference type="InterPro" id="IPR005218">
    <property type="entry name" value="Diacylglycerol/lipid_kinase"/>
</dbReference>
<dbReference type="Gene3D" id="2.60.200.40">
    <property type="match status" value="1"/>
</dbReference>
<keyword evidence="6" id="KW-0547">Nucleotide-binding</keyword>
<name>A0A402ABG8_9CHLR</name>
<evidence type="ECO:0000256" key="12">
    <source>
        <dbReference type="ARBA" id="ARBA00023264"/>
    </source>
</evidence>
<dbReference type="SUPFAM" id="SSF111331">
    <property type="entry name" value="NAD kinase/diacylglycerol kinase-like"/>
    <property type="match status" value="1"/>
</dbReference>
<dbReference type="AlphaFoldDB" id="A0A402ABG8"/>
<comment type="similarity">
    <text evidence="2">Belongs to the diacylglycerol/lipid kinase family.</text>
</comment>
<dbReference type="GO" id="GO:0005886">
    <property type="term" value="C:plasma membrane"/>
    <property type="evidence" value="ECO:0007669"/>
    <property type="project" value="TreeGrafter"/>
</dbReference>
<dbReference type="GO" id="GO:0008654">
    <property type="term" value="P:phospholipid biosynthetic process"/>
    <property type="evidence" value="ECO:0007669"/>
    <property type="project" value="UniProtKB-KW"/>
</dbReference>
<evidence type="ECO:0000259" key="13">
    <source>
        <dbReference type="PROSITE" id="PS50146"/>
    </source>
</evidence>
<evidence type="ECO:0000256" key="5">
    <source>
        <dbReference type="ARBA" id="ARBA00022723"/>
    </source>
</evidence>
<evidence type="ECO:0000313" key="14">
    <source>
        <dbReference type="EMBL" id="GCE16437.1"/>
    </source>
</evidence>
<evidence type="ECO:0000313" key="15">
    <source>
        <dbReference type="Proteomes" id="UP000287188"/>
    </source>
</evidence>
<evidence type="ECO:0000256" key="10">
    <source>
        <dbReference type="ARBA" id="ARBA00023098"/>
    </source>
</evidence>
<accession>A0A402ABG8</accession>
<sequence length="304" mass="33217">METSAPAGKPLVILNPVANRGNMQAYRTLLQRYVNQQRIEYKETQRPGQAKDLAQQAAMANREIIVVGGDGTIHEAVNGLLAAGRRVPLGIVAAGSGNDFACNTLKLPHQPEEAVERAFNGRLTSVDAGRVNDTYFANGFSIGMDAEIGALTNRMKNIPLMSGAGLYYVAALRQLLFGFQRCPWLTFHLDDGAVEQATEKRYVLIAVTNGPAYGAGFHINPRADYADGLLDICVVDYTPLWRVLQLFPGVKQGKHVNAPEVTFYRARSVHIESKQPVTMQADGEEARVSVVDAEILPGALWIRI</sequence>
<gene>
    <name evidence="14" type="ORF">KDK_02370</name>
</gene>
<evidence type="ECO:0000256" key="3">
    <source>
        <dbReference type="ARBA" id="ARBA00022516"/>
    </source>
</evidence>
<reference evidence="15" key="1">
    <citation type="submission" date="2018-12" db="EMBL/GenBank/DDBJ databases">
        <title>Tengunoibacter tsumagoiensis gen. nov., sp. nov., Dictyobacter kobayashii sp. nov., D. alpinus sp. nov., and D. joshuensis sp. nov. and description of Dictyobacteraceae fam. nov. within the order Ktedonobacterales isolated from Tengu-no-mugimeshi.</title>
        <authorList>
            <person name="Wang C.M."/>
            <person name="Zheng Y."/>
            <person name="Sakai Y."/>
            <person name="Toyoda A."/>
            <person name="Minakuchi Y."/>
            <person name="Abe K."/>
            <person name="Yokota A."/>
            <person name="Yabe S."/>
        </authorList>
    </citation>
    <scope>NUCLEOTIDE SEQUENCE [LARGE SCALE GENOMIC DNA]</scope>
    <source>
        <strain evidence="15">Uno11</strain>
    </source>
</reference>
<dbReference type="InterPro" id="IPR045540">
    <property type="entry name" value="YegS/DAGK_C"/>
</dbReference>
<dbReference type="InterPro" id="IPR001206">
    <property type="entry name" value="Diacylglycerol_kinase_cat_dom"/>
</dbReference>
<keyword evidence="9" id="KW-0460">Magnesium</keyword>
<keyword evidence="8" id="KW-0067">ATP-binding</keyword>
<keyword evidence="4" id="KW-0808">Transferase</keyword>
<keyword evidence="12" id="KW-1208">Phospholipid metabolism</keyword>
<keyword evidence="5" id="KW-0479">Metal-binding</keyword>
<feature type="domain" description="DAGKc" evidence="13">
    <location>
        <begin position="5"/>
        <end position="135"/>
    </location>
</feature>
<evidence type="ECO:0000256" key="8">
    <source>
        <dbReference type="ARBA" id="ARBA00022840"/>
    </source>
</evidence>